<feature type="non-terminal residue" evidence="1">
    <location>
        <position position="148"/>
    </location>
</feature>
<reference evidence="1" key="2">
    <citation type="journal article" date="2024" name="Plant">
        <title>Genomic evolution and insights into agronomic trait innovations of Sesamum species.</title>
        <authorList>
            <person name="Miao H."/>
            <person name="Wang L."/>
            <person name="Qu L."/>
            <person name="Liu H."/>
            <person name="Sun Y."/>
            <person name="Le M."/>
            <person name="Wang Q."/>
            <person name="Wei S."/>
            <person name="Zheng Y."/>
            <person name="Lin W."/>
            <person name="Duan Y."/>
            <person name="Cao H."/>
            <person name="Xiong S."/>
            <person name="Wang X."/>
            <person name="Wei L."/>
            <person name="Li C."/>
            <person name="Ma Q."/>
            <person name="Ju M."/>
            <person name="Zhao R."/>
            <person name="Li G."/>
            <person name="Mu C."/>
            <person name="Tian Q."/>
            <person name="Mei H."/>
            <person name="Zhang T."/>
            <person name="Gao T."/>
            <person name="Zhang H."/>
        </authorList>
    </citation>
    <scope>NUCLEOTIDE SEQUENCE</scope>
    <source>
        <strain evidence="1">3651</strain>
    </source>
</reference>
<name>A0AAE1YYZ8_9LAMI</name>
<protein>
    <submittedName>
        <fullName evidence="1">Uncharacterized protein</fullName>
    </submittedName>
</protein>
<accession>A0AAE1YYZ8</accession>
<reference evidence="1" key="1">
    <citation type="submission" date="2020-06" db="EMBL/GenBank/DDBJ databases">
        <authorList>
            <person name="Li T."/>
            <person name="Hu X."/>
            <person name="Zhang T."/>
            <person name="Song X."/>
            <person name="Zhang H."/>
            <person name="Dai N."/>
            <person name="Sheng W."/>
            <person name="Hou X."/>
            <person name="Wei L."/>
        </authorList>
    </citation>
    <scope>NUCLEOTIDE SEQUENCE</scope>
    <source>
        <strain evidence="1">3651</strain>
        <tissue evidence="1">Leaf</tissue>
    </source>
</reference>
<keyword evidence="2" id="KW-1185">Reference proteome</keyword>
<evidence type="ECO:0000313" key="2">
    <source>
        <dbReference type="Proteomes" id="UP001293254"/>
    </source>
</evidence>
<gene>
    <name evidence="1" type="ORF">Salat_0204200</name>
</gene>
<sequence length="148" mass="15451">GWQEGGRRRGLAIFDIGALGVRSGGGGGGARRGGEWWAEVEGWPSQVQGGKGANGLIGPSGLDTAGGMGGPFGMRLVGNRDGSPMGKEGLPLCKPHLDFCHGLGHLSPISPTQHRLGKAACVEPHLRHRGTGTKCKLRTGQWTPQWNN</sequence>
<dbReference type="EMBL" id="JACGWO010000001">
    <property type="protein sequence ID" value="KAK4438697.1"/>
    <property type="molecule type" value="Genomic_DNA"/>
</dbReference>
<evidence type="ECO:0000313" key="1">
    <source>
        <dbReference type="EMBL" id="KAK4438697.1"/>
    </source>
</evidence>
<organism evidence="1 2">
    <name type="scientific">Sesamum alatum</name>
    <dbReference type="NCBI Taxonomy" id="300844"/>
    <lineage>
        <taxon>Eukaryota</taxon>
        <taxon>Viridiplantae</taxon>
        <taxon>Streptophyta</taxon>
        <taxon>Embryophyta</taxon>
        <taxon>Tracheophyta</taxon>
        <taxon>Spermatophyta</taxon>
        <taxon>Magnoliopsida</taxon>
        <taxon>eudicotyledons</taxon>
        <taxon>Gunneridae</taxon>
        <taxon>Pentapetalae</taxon>
        <taxon>asterids</taxon>
        <taxon>lamiids</taxon>
        <taxon>Lamiales</taxon>
        <taxon>Pedaliaceae</taxon>
        <taxon>Sesamum</taxon>
    </lineage>
</organism>
<proteinExistence type="predicted"/>
<comment type="caution">
    <text evidence="1">The sequence shown here is derived from an EMBL/GenBank/DDBJ whole genome shotgun (WGS) entry which is preliminary data.</text>
</comment>
<dbReference type="Proteomes" id="UP001293254">
    <property type="component" value="Unassembled WGS sequence"/>
</dbReference>
<dbReference type="AlphaFoldDB" id="A0AAE1YYZ8"/>